<dbReference type="STRING" id="5288.A0A5C5FVW9"/>
<feature type="compositionally biased region" description="Low complexity" evidence="4">
    <location>
        <begin position="157"/>
        <end position="172"/>
    </location>
</feature>
<evidence type="ECO:0000256" key="2">
    <source>
        <dbReference type="PIRSR" id="PIRSR601310-3"/>
    </source>
</evidence>
<dbReference type="GO" id="GO:0009117">
    <property type="term" value="P:nucleotide metabolic process"/>
    <property type="evidence" value="ECO:0007669"/>
    <property type="project" value="TreeGrafter"/>
</dbReference>
<organism evidence="6 7">
    <name type="scientific">Rhodotorula diobovata</name>
    <dbReference type="NCBI Taxonomy" id="5288"/>
    <lineage>
        <taxon>Eukaryota</taxon>
        <taxon>Fungi</taxon>
        <taxon>Dikarya</taxon>
        <taxon>Basidiomycota</taxon>
        <taxon>Pucciniomycotina</taxon>
        <taxon>Microbotryomycetes</taxon>
        <taxon>Sporidiobolales</taxon>
        <taxon>Sporidiobolaceae</taxon>
        <taxon>Rhodotorula</taxon>
    </lineage>
</organism>
<dbReference type="GO" id="GO:0003824">
    <property type="term" value="F:catalytic activity"/>
    <property type="evidence" value="ECO:0007669"/>
    <property type="project" value="InterPro"/>
</dbReference>
<feature type="compositionally biased region" description="Low complexity" evidence="4">
    <location>
        <begin position="18"/>
        <end position="49"/>
    </location>
</feature>
<gene>
    <name evidence="6" type="ORF">DMC30DRAFT_352466</name>
</gene>
<dbReference type="InterPro" id="IPR036265">
    <property type="entry name" value="HIT-like_sf"/>
</dbReference>
<name>A0A5C5FVW9_9BASI</name>
<dbReference type="Pfam" id="PF01230">
    <property type="entry name" value="HIT"/>
    <property type="match status" value="1"/>
</dbReference>
<dbReference type="EMBL" id="SOZI01000069">
    <property type="protein sequence ID" value="TNY20352.1"/>
    <property type="molecule type" value="Genomic_DNA"/>
</dbReference>
<dbReference type="SUPFAM" id="SSF54197">
    <property type="entry name" value="HIT-like"/>
    <property type="match status" value="1"/>
</dbReference>
<dbReference type="InterPro" id="IPR011146">
    <property type="entry name" value="HIT-like"/>
</dbReference>
<dbReference type="OrthoDB" id="672793at2759"/>
<dbReference type="PANTHER" id="PTHR46648">
    <property type="entry name" value="HIT FAMILY PROTEIN 1"/>
    <property type="match status" value="1"/>
</dbReference>
<keyword evidence="7" id="KW-1185">Reference proteome</keyword>
<evidence type="ECO:0000313" key="7">
    <source>
        <dbReference type="Proteomes" id="UP000311382"/>
    </source>
</evidence>
<reference evidence="6 7" key="1">
    <citation type="submission" date="2019-03" db="EMBL/GenBank/DDBJ databases">
        <title>Rhodosporidium diobovatum UCD-FST 08-225 genome sequencing, assembly, and annotation.</title>
        <authorList>
            <person name="Fakankun I.U."/>
            <person name="Fristensky B."/>
            <person name="Levin D.B."/>
        </authorList>
    </citation>
    <scope>NUCLEOTIDE SEQUENCE [LARGE SCALE GENOMIC DNA]</scope>
    <source>
        <strain evidence="6 7">UCD-FST 08-225</strain>
    </source>
</reference>
<dbReference type="PRINTS" id="PR00332">
    <property type="entry name" value="HISTRIAD"/>
</dbReference>
<feature type="active site" description="Tele-AMP-histidine intermediate" evidence="1">
    <location>
        <position position="146"/>
    </location>
</feature>
<dbReference type="Proteomes" id="UP000311382">
    <property type="component" value="Unassembled WGS sequence"/>
</dbReference>
<feature type="short sequence motif" description="Histidine triad motif" evidence="2 3">
    <location>
        <begin position="144"/>
        <end position="148"/>
    </location>
</feature>
<evidence type="ECO:0000313" key="6">
    <source>
        <dbReference type="EMBL" id="TNY20352.1"/>
    </source>
</evidence>
<dbReference type="AlphaFoldDB" id="A0A5C5FVW9"/>
<accession>A0A5C5FVW9</accession>
<evidence type="ECO:0000256" key="1">
    <source>
        <dbReference type="PIRSR" id="PIRSR601310-1"/>
    </source>
</evidence>
<protein>
    <submittedName>
        <fullName evidence="6">HIT-like domain-containing protein</fullName>
    </submittedName>
</protein>
<feature type="domain" description="HIT" evidence="5">
    <location>
        <begin position="54"/>
        <end position="160"/>
    </location>
</feature>
<feature type="region of interest" description="Disordered" evidence="4">
    <location>
        <begin position="16"/>
        <end position="49"/>
    </location>
</feature>
<dbReference type="PROSITE" id="PS51084">
    <property type="entry name" value="HIT_2"/>
    <property type="match status" value="1"/>
</dbReference>
<feature type="region of interest" description="Disordered" evidence="4">
    <location>
        <begin position="156"/>
        <end position="200"/>
    </location>
</feature>
<evidence type="ECO:0000256" key="3">
    <source>
        <dbReference type="PROSITE-ProRule" id="PRU00464"/>
    </source>
</evidence>
<proteinExistence type="predicted"/>
<dbReference type="Gene3D" id="3.30.428.10">
    <property type="entry name" value="HIT-like"/>
    <property type="match status" value="1"/>
</dbReference>
<evidence type="ECO:0000256" key="4">
    <source>
        <dbReference type="SAM" id="MobiDB-lite"/>
    </source>
</evidence>
<sequence length="225" mass="23855">MTSHLIDRFATRADEHAALASSSSPPLGTTSAGNLSQPSTSSTSRPGTPDPSCAFCAIVAGEEPAHLVYDDEHAVAFLDILPIRRGHLLLIPKRHYERIPHLPDDLSSHLGRVLPKLCRALCRATGQPDLNLVSNQGYAQVVPHAHFHLVPAPVLASSSSSSSSPSSSSPSSVAGAAGPTTSRRVRRLLGREELDDAEGETLVARIRDELRKEAEAEGNGGRAKL</sequence>
<comment type="caution">
    <text evidence="6">The sequence shown here is derived from an EMBL/GenBank/DDBJ whole genome shotgun (WGS) entry which is preliminary data.</text>
</comment>
<evidence type="ECO:0000259" key="5">
    <source>
        <dbReference type="PROSITE" id="PS51084"/>
    </source>
</evidence>
<dbReference type="PANTHER" id="PTHR46648:SF1">
    <property type="entry name" value="ADENOSINE 5'-MONOPHOSPHORAMIDASE HNT1"/>
    <property type="match status" value="1"/>
</dbReference>
<dbReference type="InterPro" id="IPR001310">
    <property type="entry name" value="Histidine_triad_HIT"/>
</dbReference>